<dbReference type="Proteomes" id="UP000036367">
    <property type="component" value="Unassembled WGS sequence"/>
</dbReference>
<proteinExistence type="predicted"/>
<dbReference type="SUPFAM" id="SSF101898">
    <property type="entry name" value="NHL repeat"/>
    <property type="match status" value="1"/>
</dbReference>
<dbReference type="InterPro" id="IPR010620">
    <property type="entry name" value="SBBP_repeat"/>
</dbReference>
<gene>
    <name evidence="1" type="ORF">RISK_002241</name>
</gene>
<dbReference type="InterPro" id="IPR052918">
    <property type="entry name" value="Motility_Chemotaxis_Reg"/>
</dbReference>
<evidence type="ECO:0000313" key="1">
    <source>
        <dbReference type="EMBL" id="KLU05609.1"/>
    </source>
</evidence>
<keyword evidence="2" id="KW-1185">Reference proteome</keyword>
<dbReference type="PANTHER" id="PTHR35580">
    <property type="entry name" value="CELL SURFACE GLYCOPROTEIN (S-LAYER PROTEIN)-LIKE PROTEIN"/>
    <property type="match status" value="1"/>
</dbReference>
<comment type="caution">
    <text evidence="1">The sequence shown here is derived from an EMBL/GenBank/DDBJ whole genome shotgun (WGS) entry which is preliminary data.</text>
</comment>
<evidence type="ECO:0000313" key="2">
    <source>
        <dbReference type="Proteomes" id="UP000036367"/>
    </source>
</evidence>
<accession>A0A0J1EJA3</accession>
<reference evidence="1" key="1">
    <citation type="submission" date="2015-05" db="EMBL/GenBank/DDBJ databases">
        <title>Permanent draft genome of Rhodopirellula islandicus K833.</title>
        <authorList>
            <person name="Kizina J."/>
            <person name="Richter M."/>
            <person name="Glockner F.O."/>
            <person name="Harder J."/>
        </authorList>
    </citation>
    <scope>NUCLEOTIDE SEQUENCE [LARGE SCALE GENOMIC DNA]</scope>
    <source>
        <strain evidence="1">K833</strain>
    </source>
</reference>
<sequence>MLEGHAITPIDIQCEFSAPASSEKANMYRFPRWRGTFLISLWCQVALGVLVANADEYEIGFSTFLGGGDWEHARDVCVDESGNVFVVGGTQSTDFPTTKLAFQRQHDRSGEQVGSGGHCDAFVSKFDPQGRLVWSTLLGGPNYDRAYAVEVDSKGCVYVSGRAGPGFPVTEDAFQAEFQGTDNGIYGMQNGFVAKLKPDGSEIDWAAYVGVGQLCRDLSLDAESNVYLALHYTAQGPLPPASWFSNAYQATPAGDVEIGAVKIASDGSRVHWATWLGGSGAEVPNCGIRTDSEKNVYLNFTTRSDDVPTTDQAHDRTYSGQGDAFIAKLSPDGSQLLFGTYFGGSGIEEGNSTHNMTLDSKGNAYLATWTTSDDLPVTQGAFQTELAGGANDVAIAKFSTETGALMACTLVGGSGDEEPDGIEVHSNGDVLFAGKTSSDDYPLTETAIQSERSGQHDATLTVLSADFSRLKFSSYFGGPSYDYGRACYLDQHGNLYLTGSTNGPGWPLRQAAQPRFGGGGGGKELCYEGGCFAGDVILLKLQRRPE</sequence>
<dbReference type="Pfam" id="PF06739">
    <property type="entry name" value="SBBP"/>
    <property type="match status" value="1"/>
</dbReference>
<dbReference type="PANTHER" id="PTHR35580:SF1">
    <property type="entry name" value="PHYTASE-LIKE DOMAIN-CONTAINING PROTEIN"/>
    <property type="match status" value="1"/>
</dbReference>
<name>A0A0J1EJA3_RHOIS</name>
<dbReference type="EMBL" id="LECT01000017">
    <property type="protein sequence ID" value="KLU05609.1"/>
    <property type="molecule type" value="Genomic_DNA"/>
</dbReference>
<organism evidence="1 2">
    <name type="scientific">Rhodopirellula islandica</name>
    <dbReference type="NCBI Taxonomy" id="595434"/>
    <lineage>
        <taxon>Bacteria</taxon>
        <taxon>Pseudomonadati</taxon>
        <taxon>Planctomycetota</taxon>
        <taxon>Planctomycetia</taxon>
        <taxon>Pirellulales</taxon>
        <taxon>Pirellulaceae</taxon>
        <taxon>Rhodopirellula</taxon>
    </lineage>
</organism>
<protein>
    <submittedName>
        <fullName evidence="1">Organization of cell wall</fullName>
    </submittedName>
</protein>
<dbReference type="STRING" id="595434.RISK_002241"/>
<dbReference type="PATRIC" id="fig|595434.4.peg.2140"/>
<dbReference type="AlphaFoldDB" id="A0A0J1EJA3"/>